<proteinExistence type="predicted"/>
<feature type="region of interest" description="Disordered" evidence="1">
    <location>
        <begin position="37"/>
        <end position="118"/>
    </location>
</feature>
<accession>A0ABV7M250</accession>
<feature type="compositionally biased region" description="Basic and acidic residues" evidence="1">
    <location>
        <begin position="100"/>
        <end position="118"/>
    </location>
</feature>
<dbReference type="Proteomes" id="UP001595640">
    <property type="component" value="Unassembled WGS sequence"/>
</dbReference>
<evidence type="ECO:0000313" key="2">
    <source>
        <dbReference type="EMBL" id="MFC3292956.1"/>
    </source>
</evidence>
<evidence type="ECO:0008006" key="4">
    <source>
        <dbReference type="Google" id="ProtNLM"/>
    </source>
</evidence>
<comment type="caution">
    <text evidence="2">The sequence shown here is derived from an EMBL/GenBank/DDBJ whole genome shotgun (WGS) entry which is preliminary data.</text>
</comment>
<dbReference type="EMBL" id="JBHRUH010000031">
    <property type="protein sequence ID" value="MFC3292956.1"/>
    <property type="molecule type" value="Genomic_DNA"/>
</dbReference>
<keyword evidence="3" id="KW-1185">Reference proteome</keyword>
<feature type="compositionally biased region" description="Basic and acidic residues" evidence="1">
    <location>
        <begin position="57"/>
        <end position="75"/>
    </location>
</feature>
<gene>
    <name evidence="2" type="ORF">ACFOEI_12920</name>
</gene>
<evidence type="ECO:0000256" key="1">
    <source>
        <dbReference type="SAM" id="MobiDB-lite"/>
    </source>
</evidence>
<feature type="compositionally biased region" description="Low complexity" evidence="1">
    <location>
        <begin position="78"/>
        <end position="87"/>
    </location>
</feature>
<reference evidence="3" key="1">
    <citation type="journal article" date="2019" name="Int. J. Syst. Evol. Microbiol.">
        <title>The Global Catalogue of Microorganisms (GCM) 10K type strain sequencing project: providing services to taxonomists for standard genome sequencing and annotation.</title>
        <authorList>
            <consortium name="The Broad Institute Genomics Platform"/>
            <consortium name="The Broad Institute Genome Sequencing Center for Infectious Disease"/>
            <person name="Wu L."/>
            <person name="Ma J."/>
        </authorList>
    </citation>
    <scope>NUCLEOTIDE SEQUENCE [LARGE SCALE GENOMIC DNA]</scope>
    <source>
        <strain evidence="3">KCTC 12847</strain>
    </source>
</reference>
<evidence type="ECO:0000313" key="3">
    <source>
        <dbReference type="Proteomes" id="UP001595640"/>
    </source>
</evidence>
<feature type="compositionally biased region" description="Basic and acidic residues" evidence="1">
    <location>
        <begin position="37"/>
        <end position="50"/>
    </location>
</feature>
<name>A0ABV7M250_9GAMM</name>
<organism evidence="2 3">
    <name type="scientific">Modicisalibacter luteus</name>
    <dbReference type="NCBI Taxonomy" id="453962"/>
    <lineage>
        <taxon>Bacteria</taxon>
        <taxon>Pseudomonadati</taxon>
        <taxon>Pseudomonadota</taxon>
        <taxon>Gammaproteobacteria</taxon>
        <taxon>Oceanospirillales</taxon>
        <taxon>Halomonadaceae</taxon>
        <taxon>Modicisalibacter</taxon>
    </lineage>
</organism>
<sequence>MTNPADRSTIDDPLTHAIALQMEVDQLRADVARLEREVKQTGKSRDKAKQESSQLRARNERLSDKLEQARRDAKQAKHLAQQELQKQAAKKSPKRRQPSQKREAAHREEHSERVSDDGKMVVTLANNQVHISQPEQHYMLSSWPLDETDKHELKFCSLFNEVENGAYGEFAVAAANELASMWRLEHNCRRTEDLDVPPRLIKKLNELDLVLASEVNSALEEGSLAKVNGIGPAAIQQITQALEKASMQPTGNAK</sequence>
<dbReference type="RefSeq" id="WP_019018256.1">
    <property type="nucleotide sequence ID" value="NZ_BMXD01000001.1"/>
</dbReference>
<feature type="compositionally biased region" description="Basic residues" evidence="1">
    <location>
        <begin position="88"/>
        <end position="99"/>
    </location>
</feature>
<protein>
    <recommendedName>
        <fullName evidence="4">Helix-hairpin-helix domain-containing protein</fullName>
    </recommendedName>
</protein>